<reference evidence="1 2" key="1">
    <citation type="submission" date="2024-05" db="EMBL/GenBank/DDBJ databases">
        <title>Genome sequencing and assembly of Indian major carp, Cirrhinus mrigala (Hamilton, 1822).</title>
        <authorList>
            <person name="Mohindra V."/>
            <person name="Chowdhury L.M."/>
            <person name="Lal K."/>
            <person name="Jena J.K."/>
        </authorList>
    </citation>
    <scope>NUCLEOTIDE SEQUENCE [LARGE SCALE GENOMIC DNA]</scope>
    <source>
        <strain evidence="1">CM1030</strain>
        <tissue evidence="1">Blood</tissue>
    </source>
</reference>
<dbReference type="AlphaFoldDB" id="A0ABD0Q5D8"/>
<feature type="non-terminal residue" evidence="1">
    <location>
        <position position="51"/>
    </location>
</feature>
<evidence type="ECO:0000313" key="2">
    <source>
        <dbReference type="Proteomes" id="UP001529510"/>
    </source>
</evidence>
<dbReference type="EMBL" id="JAMKFB020000011">
    <property type="protein sequence ID" value="KAL0181105.1"/>
    <property type="molecule type" value="Genomic_DNA"/>
</dbReference>
<keyword evidence="2" id="KW-1185">Reference proteome</keyword>
<comment type="caution">
    <text evidence="1">The sequence shown here is derived from an EMBL/GenBank/DDBJ whole genome shotgun (WGS) entry which is preliminary data.</text>
</comment>
<dbReference type="Proteomes" id="UP001529510">
    <property type="component" value="Unassembled WGS sequence"/>
</dbReference>
<name>A0ABD0Q5D8_CIRMR</name>
<protein>
    <submittedName>
        <fullName evidence="1">Uncharacterized protein</fullName>
    </submittedName>
</protein>
<evidence type="ECO:0000313" key="1">
    <source>
        <dbReference type="EMBL" id="KAL0181105.1"/>
    </source>
</evidence>
<organism evidence="1 2">
    <name type="scientific">Cirrhinus mrigala</name>
    <name type="common">Mrigala</name>
    <dbReference type="NCBI Taxonomy" id="683832"/>
    <lineage>
        <taxon>Eukaryota</taxon>
        <taxon>Metazoa</taxon>
        <taxon>Chordata</taxon>
        <taxon>Craniata</taxon>
        <taxon>Vertebrata</taxon>
        <taxon>Euteleostomi</taxon>
        <taxon>Actinopterygii</taxon>
        <taxon>Neopterygii</taxon>
        <taxon>Teleostei</taxon>
        <taxon>Ostariophysi</taxon>
        <taxon>Cypriniformes</taxon>
        <taxon>Cyprinidae</taxon>
        <taxon>Labeoninae</taxon>
        <taxon>Labeonini</taxon>
        <taxon>Cirrhinus</taxon>
    </lineage>
</organism>
<feature type="non-terminal residue" evidence="1">
    <location>
        <position position="1"/>
    </location>
</feature>
<accession>A0ABD0Q5D8</accession>
<sequence length="51" mass="6020">LVYLHPPLTIFVMEQRAFGRLVLVGTHVVQNLVQFGPRDQEEWKDEEEEPE</sequence>
<proteinExistence type="predicted"/>
<gene>
    <name evidence="1" type="ORF">M9458_023511</name>
</gene>